<proteinExistence type="predicted"/>
<dbReference type="PANTHER" id="PTHR33221">
    <property type="entry name" value="WINGED HELIX-TURN-HELIX TRANSCRIPTIONAL REGULATOR, RRF2 FAMILY"/>
    <property type="match status" value="1"/>
</dbReference>
<dbReference type="GO" id="GO:0005829">
    <property type="term" value="C:cytosol"/>
    <property type="evidence" value="ECO:0007669"/>
    <property type="project" value="TreeGrafter"/>
</dbReference>
<dbReference type="OrthoDB" id="9808360at2"/>
<dbReference type="SUPFAM" id="SSF46785">
    <property type="entry name" value="Winged helix' DNA-binding domain"/>
    <property type="match status" value="1"/>
</dbReference>
<dbReference type="GO" id="GO:0003700">
    <property type="term" value="F:DNA-binding transcription factor activity"/>
    <property type="evidence" value="ECO:0007669"/>
    <property type="project" value="TreeGrafter"/>
</dbReference>
<sequence>MFSKACEYGIKASIIIAQETIDESRIGIREIAKKTNSPEAFTAKILQLLTKAKVLYSIKGPNGGFYLPKESSTKTYLSKIVEAIDGDQIFRGCALGLNQCDAKRPCPVHDKFVDIRDDLQEMLETTTIFELANGLKNGETYLVR</sequence>
<protein>
    <submittedName>
        <fullName evidence="1">Rrf2 family transcriptional regulator</fullName>
    </submittedName>
</protein>
<dbReference type="InterPro" id="IPR000944">
    <property type="entry name" value="Tscrpt_reg_Rrf2"/>
</dbReference>
<dbReference type="InterPro" id="IPR036388">
    <property type="entry name" value="WH-like_DNA-bd_sf"/>
</dbReference>
<reference evidence="1 2" key="1">
    <citation type="submission" date="2019-09" db="EMBL/GenBank/DDBJ databases">
        <title>Genomes of Cryomorphaceae.</title>
        <authorList>
            <person name="Bowman J.P."/>
        </authorList>
    </citation>
    <scope>NUCLEOTIDE SEQUENCE [LARGE SCALE GENOMIC DNA]</scope>
    <source>
        <strain evidence="1 2">KCTC 52047</strain>
    </source>
</reference>
<dbReference type="Proteomes" id="UP000435357">
    <property type="component" value="Unassembled WGS sequence"/>
</dbReference>
<dbReference type="NCBIfam" id="TIGR00738">
    <property type="entry name" value="rrf2_super"/>
    <property type="match status" value="1"/>
</dbReference>
<dbReference type="InterPro" id="IPR036390">
    <property type="entry name" value="WH_DNA-bd_sf"/>
</dbReference>
<evidence type="ECO:0000313" key="1">
    <source>
        <dbReference type="EMBL" id="KAB1064424.1"/>
    </source>
</evidence>
<dbReference type="PROSITE" id="PS51197">
    <property type="entry name" value="HTH_RRF2_2"/>
    <property type="match status" value="1"/>
</dbReference>
<comment type="caution">
    <text evidence="1">The sequence shown here is derived from an EMBL/GenBank/DDBJ whole genome shotgun (WGS) entry which is preliminary data.</text>
</comment>
<dbReference type="RefSeq" id="WP_151167580.1">
    <property type="nucleotide sequence ID" value="NZ_WACR01000005.1"/>
</dbReference>
<keyword evidence="2" id="KW-1185">Reference proteome</keyword>
<name>A0A6N6M8K9_9FLAO</name>
<evidence type="ECO:0000313" key="2">
    <source>
        <dbReference type="Proteomes" id="UP000435357"/>
    </source>
</evidence>
<dbReference type="Gene3D" id="1.10.10.10">
    <property type="entry name" value="Winged helix-like DNA-binding domain superfamily/Winged helix DNA-binding domain"/>
    <property type="match status" value="1"/>
</dbReference>
<dbReference type="PANTHER" id="PTHR33221:SF15">
    <property type="entry name" value="HTH-TYPE TRANSCRIPTIONAL REGULATOR YWGB-RELATED"/>
    <property type="match status" value="1"/>
</dbReference>
<dbReference type="AlphaFoldDB" id="A0A6N6M8K9"/>
<organism evidence="1 2">
    <name type="scientific">Salibacter halophilus</name>
    <dbReference type="NCBI Taxonomy" id="1803916"/>
    <lineage>
        <taxon>Bacteria</taxon>
        <taxon>Pseudomonadati</taxon>
        <taxon>Bacteroidota</taxon>
        <taxon>Flavobacteriia</taxon>
        <taxon>Flavobacteriales</taxon>
        <taxon>Salibacteraceae</taxon>
        <taxon>Salibacter</taxon>
    </lineage>
</organism>
<gene>
    <name evidence="1" type="ORF">F3059_06915</name>
</gene>
<accession>A0A6N6M8K9</accession>
<dbReference type="Pfam" id="PF02082">
    <property type="entry name" value="Rrf2"/>
    <property type="match status" value="1"/>
</dbReference>
<dbReference type="EMBL" id="WACR01000005">
    <property type="protein sequence ID" value="KAB1064424.1"/>
    <property type="molecule type" value="Genomic_DNA"/>
</dbReference>